<dbReference type="PROSITE" id="PS01357">
    <property type="entry name" value="ZF_ZZ_1"/>
    <property type="match status" value="1"/>
</dbReference>
<evidence type="ECO:0000256" key="2">
    <source>
        <dbReference type="ARBA" id="ARBA00022771"/>
    </source>
</evidence>
<dbReference type="PROSITE" id="PS00299">
    <property type="entry name" value="UBIQUITIN_1"/>
    <property type="match status" value="1"/>
</dbReference>
<evidence type="ECO:0000313" key="8">
    <source>
        <dbReference type="Proteomes" id="UP000070544"/>
    </source>
</evidence>
<proteinExistence type="predicted"/>
<evidence type="ECO:0000259" key="5">
    <source>
        <dbReference type="PROSITE" id="PS50053"/>
    </source>
</evidence>
<keyword evidence="8" id="KW-1185">Reference proteome</keyword>
<dbReference type="InterPro" id="IPR000433">
    <property type="entry name" value="Znf_ZZ"/>
</dbReference>
<dbReference type="Gene3D" id="3.10.20.90">
    <property type="entry name" value="Phosphatidylinositol 3-kinase Catalytic Subunit, Chain A, domain 1"/>
    <property type="match status" value="1"/>
</dbReference>
<dbReference type="Proteomes" id="UP000070544">
    <property type="component" value="Unassembled WGS sequence"/>
</dbReference>
<dbReference type="Pfam" id="PF00240">
    <property type="entry name" value="ubiquitin"/>
    <property type="match status" value="1"/>
</dbReference>
<dbReference type="SUPFAM" id="SSF54236">
    <property type="entry name" value="Ubiquitin-like"/>
    <property type="match status" value="1"/>
</dbReference>
<reference evidence="7 8" key="1">
    <citation type="journal article" date="2015" name="Genome Biol. Evol.">
        <title>Phylogenomic analyses indicate that early fungi evolved digesting cell walls of algal ancestors of land plants.</title>
        <authorList>
            <person name="Chang Y."/>
            <person name="Wang S."/>
            <person name="Sekimoto S."/>
            <person name="Aerts A.L."/>
            <person name="Choi C."/>
            <person name="Clum A."/>
            <person name="LaButti K.M."/>
            <person name="Lindquist E.A."/>
            <person name="Yee Ngan C."/>
            <person name="Ohm R.A."/>
            <person name="Salamov A.A."/>
            <person name="Grigoriev I.V."/>
            <person name="Spatafora J.W."/>
            <person name="Berbee M.L."/>
        </authorList>
    </citation>
    <scope>NUCLEOTIDE SEQUENCE [LARGE SCALE GENOMIC DNA]</scope>
    <source>
        <strain evidence="7 8">JEL478</strain>
    </source>
</reference>
<dbReference type="Gene3D" id="3.30.60.90">
    <property type="match status" value="1"/>
</dbReference>
<dbReference type="InterPro" id="IPR019954">
    <property type="entry name" value="Ubiquitin_CS"/>
</dbReference>
<sequence>MRVFVRTLTGKAITIYVNPSSTTEDIKYKIQATEGIPPDQQRLIFAGRQLEDGRTMADYNITPECTMHLVLRLRGGMYMPSSGRVEFDALPMDPRAESPHVGIRCDNCGAVDFSGPRYKCTECVDYDLCSSCEEHSDIFHPLEHPLVKIATPNALPQIFEGAKYKSTWDEE</sequence>
<dbReference type="GO" id="GO:0008270">
    <property type="term" value="F:zinc ion binding"/>
    <property type="evidence" value="ECO:0007669"/>
    <property type="project" value="UniProtKB-KW"/>
</dbReference>
<dbReference type="SUPFAM" id="SSF57850">
    <property type="entry name" value="RING/U-box"/>
    <property type="match status" value="1"/>
</dbReference>
<dbReference type="FunFam" id="3.10.20.90:FF:000160">
    <property type="entry name" value="Polyubiquitin-C"/>
    <property type="match status" value="1"/>
</dbReference>
<dbReference type="EMBL" id="KQ965740">
    <property type="protein sequence ID" value="KXS19055.1"/>
    <property type="molecule type" value="Genomic_DNA"/>
</dbReference>
<dbReference type="InterPro" id="IPR043145">
    <property type="entry name" value="Znf_ZZ_sf"/>
</dbReference>
<dbReference type="SMART" id="SM00291">
    <property type="entry name" value="ZnF_ZZ"/>
    <property type="match status" value="1"/>
</dbReference>
<feature type="domain" description="Ubiquitin-like" evidence="5">
    <location>
        <begin position="1"/>
        <end position="76"/>
    </location>
</feature>
<dbReference type="PANTHER" id="PTHR10666">
    <property type="entry name" value="UBIQUITIN"/>
    <property type="match status" value="1"/>
</dbReference>
<dbReference type="STRING" id="1344416.A0A139ARE0"/>
<evidence type="ECO:0000259" key="6">
    <source>
        <dbReference type="PROSITE" id="PS50135"/>
    </source>
</evidence>
<dbReference type="InterPro" id="IPR000626">
    <property type="entry name" value="Ubiquitin-like_dom"/>
</dbReference>
<dbReference type="Pfam" id="PF00569">
    <property type="entry name" value="ZZ"/>
    <property type="match status" value="1"/>
</dbReference>
<accession>A0A139ARE0</accession>
<dbReference type="InterPro" id="IPR019956">
    <property type="entry name" value="Ubiquitin_dom"/>
</dbReference>
<dbReference type="InterPro" id="IPR029071">
    <property type="entry name" value="Ubiquitin-like_domsf"/>
</dbReference>
<dbReference type="OrthoDB" id="428577at2759"/>
<dbReference type="CDD" id="cd02340">
    <property type="entry name" value="ZZ_NBR1_like"/>
    <property type="match status" value="1"/>
</dbReference>
<dbReference type="PROSITE" id="PS50053">
    <property type="entry name" value="UBIQUITIN_2"/>
    <property type="match status" value="1"/>
</dbReference>
<dbReference type="PRINTS" id="PR00348">
    <property type="entry name" value="UBIQUITIN"/>
</dbReference>
<keyword evidence="1" id="KW-0479">Metal-binding</keyword>
<gene>
    <name evidence="7" type="ORF">M427DRAFT_181979</name>
</gene>
<dbReference type="PROSITE" id="PS50135">
    <property type="entry name" value="ZF_ZZ_2"/>
    <property type="match status" value="1"/>
</dbReference>
<feature type="domain" description="ZZ-type" evidence="6">
    <location>
        <begin position="100"/>
        <end position="154"/>
    </location>
</feature>
<name>A0A139ARE0_GONPJ</name>
<evidence type="ECO:0000313" key="7">
    <source>
        <dbReference type="EMBL" id="KXS19055.1"/>
    </source>
</evidence>
<keyword evidence="3" id="KW-0862">Zinc</keyword>
<protein>
    <submittedName>
        <fullName evidence="7">Ubiquitin-domain-containing protein</fullName>
    </submittedName>
</protein>
<evidence type="ECO:0000256" key="1">
    <source>
        <dbReference type="ARBA" id="ARBA00022723"/>
    </source>
</evidence>
<dbReference type="AlphaFoldDB" id="A0A139ARE0"/>
<dbReference type="InterPro" id="IPR050158">
    <property type="entry name" value="Ubiquitin_ubiquitin-like"/>
</dbReference>
<evidence type="ECO:0000256" key="4">
    <source>
        <dbReference type="PROSITE-ProRule" id="PRU00228"/>
    </source>
</evidence>
<organism evidence="7 8">
    <name type="scientific">Gonapodya prolifera (strain JEL478)</name>
    <name type="common">Monoblepharis prolifera</name>
    <dbReference type="NCBI Taxonomy" id="1344416"/>
    <lineage>
        <taxon>Eukaryota</taxon>
        <taxon>Fungi</taxon>
        <taxon>Fungi incertae sedis</taxon>
        <taxon>Chytridiomycota</taxon>
        <taxon>Chytridiomycota incertae sedis</taxon>
        <taxon>Monoblepharidomycetes</taxon>
        <taxon>Monoblepharidales</taxon>
        <taxon>Gonapodyaceae</taxon>
        <taxon>Gonapodya</taxon>
    </lineage>
</organism>
<evidence type="ECO:0000256" key="3">
    <source>
        <dbReference type="ARBA" id="ARBA00022833"/>
    </source>
</evidence>
<dbReference type="SMART" id="SM00213">
    <property type="entry name" value="UBQ"/>
    <property type="match status" value="1"/>
</dbReference>
<keyword evidence="2 4" id="KW-0863">Zinc-finger</keyword>